<keyword evidence="2 4" id="KW-0689">Ribosomal protein</keyword>
<dbReference type="InterPro" id="IPR005823">
    <property type="entry name" value="Ribosomal_uL13_bac-type"/>
</dbReference>
<evidence type="ECO:0000313" key="5">
    <source>
        <dbReference type="Proteomes" id="UP000823046"/>
    </source>
</evidence>
<dbReference type="SUPFAM" id="SSF52161">
    <property type="entry name" value="Ribosomal protein L13"/>
    <property type="match status" value="1"/>
</dbReference>
<dbReference type="PANTHER" id="PTHR11545:SF41">
    <property type="entry name" value="50S RIBOSOMAL PROTEIN L13, CHLOROPLASTIC"/>
    <property type="match status" value="1"/>
</dbReference>
<gene>
    <name evidence="4" type="ORF">IE077_002047</name>
</gene>
<dbReference type="InterPro" id="IPR036899">
    <property type="entry name" value="Ribosomal_uL13_sf"/>
</dbReference>
<dbReference type="Pfam" id="PF00572">
    <property type="entry name" value="Ribosomal_L13"/>
    <property type="match status" value="1"/>
</dbReference>
<comment type="similarity">
    <text evidence="1">Belongs to the universal ribosomal protein uL13 family.</text>
</comment>
<dbReference type="NCBIfam" id="TIGR01066">
    <property type="entry name" value="rplM_bact"/>
    <property type="match status" value="1"/>
</dbReference>
<dbReference type="HAMAP" id="MF_01366">
    <property type="entry name" value="Ribosomal_uL13"/>
    <property type="match status" value="1"/>
</dbReference>
<keyword evidence="5" id="KW-1185">Reference proteome</keyword>
<accession>A0ABQ7JBQ7</accession>
<comment type="caution">
    <text evidence="4">The sequence shown here is derived from an EMBL/GenBank/DDBJ whole genome shotgun (WGS) entry which is preliminary data.</text>
</comment>
<protein>
    <submittedName>
        <fullName evidence="4">50S ribosomal protein L13</fullName>
    </submittedName>
</protein>
<dbReference type="CDD" id="cd00392">
    <property type="entry name" value="Ribosomal_L13"/>
    <property type="match status" value="1"/>
</dbReference>
<evidence type="ECO:0000256" key="2">
    <source>
        <dbReference type="ARBA" id="ARBA00022980"/>
    </source>
</evidence>
<dbReference type="GO" id="GO:0005840">
    <property type="term" value="C:ribosome"/>
    <property type="evidence" value="ECO:0007669"/>
    <property type="project" value="UniProtKB-KW"/>
</dbReference>
<sequence>MGGRLSQVRGAGYPRASFHETAVNPFADVQWVSRPFQKKNMPREHPSAVPHISKNAISVIGPSAATYHIIDAKDRSVGSLASQISRLLQGKHRVDFQPSKIKGDNVIVVNAVHLAFRGHTWDTKIYKFDRRTHPKGPKIVTAKTIMARNPAMILNMAVKRMLPSNNLRTLMYRKLYVYGGALHPHWGIPQVVVPRPKPPTKLSSPAFTLCYAKTP</sequence>
<organism evidence="4 5">
    <name type="scientific">Cardiosporidium cionae</name>
    <dbReference type="NCBI Taxonomy" id="476202"/>
    <lineage>
        <taxon>Eukaryota</taxon>
        <taxon>Sar</taxon>
        <taxon>Alveolata</taxon>
        <taxon>Apicomplexa</taxon>
        <taxon>Aconoidasida</taxon>
        <taxon>Nephromycida</taxon>
        <taxon>Cardiosporidium</taxon>
    </lineage>
</organism>
<reference evidence="4 5" key="1">
    <citation type="journal article" date="2020" name="bioRxiv">
        <title>Metabolic contributions of an alphaproteobacterial endosymbiont in the apicomplexan Cardiosporidium cionae.</title>
        <authorList>
            <person name="Hunter E.S."/>
            <person name="Paight C.J."/>
            <person name="Lane C.E."/>
        </authorList>
    </citation>
    <scope>NUCLEOTIDE SEQUENCE [LARGE SCALE GENOMIC DNA]</scope>
    <source>
        <strain evidence="4">ESH_2018</strain>
    </source>
</reference>
<dbReference type="PANTHER" id="PTHR11545">
    <property type="entry name" value="RIBOSOMAL PROTEIN L13"/>
    <property type="match status" value="1"/>
</dbReference>
<dbReference type="Gene3D" id="3.90.1180.10">
    <property type="entry name" value="Ribosomal protein L13"/>
    <property type="match status" value="1"/>
</dbReference>
<evidence type="ECO:0000313" key="4">
    <source>
        <dbReference type="EMBL" id="KAF8821424.1"/>
    </source>
</evidence>
<dbReference type="EMBL" id="JADAQX010000182">
    <property type="protein sequence ID" value="KAF8821424.1"/>
    <property type="molecule type" value="Genomic_DNA"/>
</dbReference>
<dbReference type="InterPro" id="IPR005822">
    <property type="entry name" value="Ribosomal_uL13"/>
</dbReference>
<dbReference type="Proteomes" id="UP000823046">
    <property type="component" value="Unassembled WGS sequence"/>
</dbReference>
<evidence type="ECO:0000256" key="3">
    <source>
        <dbReference type="ARBA" id="ARBA00023274"/>
    </source>
</evidence>
<proteinExistence type="inferred from homology"/>
<keyword evidence="3" id="KW-0687">Ribonucleoprotein</keyword>
<evidence type="ECO:0000256" key="1">
    <source>
        <dbReference type="ARBA" id="ARBA00006227"/>
    </source>
</evidence>
<name>A0ABQ7JBQ7_9APIC</name>